<name>A0A7Y4IE23_MYXXA</name>
<proteinExistence type="predicted"/>
<reference evidence="1 2" key="1">
    <citation type="submission" date="2020-05" db="EMBL/GenBank/DDBJ databases">
        <authorList>
            <person name="Whitworth D."/>
        </authorList>
    </citation>
    <scope>NUCLEOTIDE SEQUENCE [LARGE SCALE GENOMIC DNA]</scope>
    <source>
        <strain evidence="1 2">AM005</strain>
    </source>
</reference>
<organism evidence="1 2">
    <name type="scientific">Myxococcus xanthus</name>
    <dbReference type="NCBI Taxonomy" id="34"/>
    <lineage>
        <taxon>Bacteria</taxon>
        <taxon>Pseudomonadati</taxon>
        <taxon>Myxococcota</taxon>
        <taxon>Myxococcia</taxon>
        <taxon>Myxococcales</taxon>
        <taxon>Cystobacterineae</taxon>
        <taxon>Myxococcaceae</taxon>
        <taxon>Myxococcus</taxon>
    </lineage>
</organism>
<sequence>MHGCMSRGIDTPEMCPMVKTEDLIDAQAVAGLLRLRHANSVSTYLRRYPDMPRPVLDLGTGRPRLWLRPQVVRWMRARKSEQLRAGGES</sequence>
<accession>A0A7Y4IE23</accession>
<protein>
    <recommendedName>
        <fullName evidence="3">AlpA family phage regulatory protein</fullName>
    </recommendedName>
</protein>
<evidence type="ECO:0000313" key="2">
    <source>
        <dbReference type="Proteomes" id="UP000533080"/>
    </source>
</evidence>
<gene>
    <name evidence="1" type="ORF">HNV28_04145</name>
</gene>
<dbReference type="AlphaFoldDB" id="A0A7Y4IE23"/>
<dbReference type="Proteomes" id="UP000533080">
    <property type="component" value="Unassembled WGS sequence"/>
</dbReference>
<evidence type="ECO:0000313" key="1">
    <source>
        <dbReference type="EMBL" id="NOJ77537.1"/>
    </source>
</evidence>
<evidence type="ECO:0008006" key="3">
    <source>
        <dbReference type="Google" id="ProtNLM"/>
    </source>
</evidence>
<dbReference type="EMBL" id="JABFNT010000009">
    <property type="protein sequence ID" value="NOJ77537.1"/>
    <property type="molecule type" value="Genomic_DNA"/>
</dbReference>
<comment type="caution">
    <text evidence="1">The sequence shown here is derived from an EMBL/GenBank/DDBJ whole genome shotgun (WGS) entry which is preliminary data.</text>
</comment>